<proteinExistence type="predicted"/>
<feature type="non-terminal residue" evidence="2">
    <location>
        <position position="104"/>
    </location>
</feature>
<evidence type="ECO:0000313" key="3">
    <source>
        <dbReference type="Proteomes" id="UP000013569"/>
    </source>
</evidence>
<protein>
    <submittedName>
        <fullName evidence="2">Uncharacterized protein</fullName>
    </submittedName>
</protein>
<evidence type="ECO:0000256" key="1">
    <source>
        <dbReference type="SAM" id="MobiDB-lite"/>
    </source>
</evidence>
<feature type="region of interest" description="Disordered" evidence="1">
    <location>
        <begin position="1"/>
        <end position="21"/>
    </location>
</feature>
<reference evidence="2 3" key="1">
    <citation type="journal article" date="2013" name="Genome Announc.">
        <title>Draft Genome Sequence of a Benzothiophene-Desulfurizing Bacterium, Gordona terrae Strain C-6.</title>
        <authorList>
            <person name="Wang W."/>
            <person name="Ma T."/>
            <person name="Ren Y."/>
            <person name="Li G."/>
        </authorList>
    </citation>
    <scope>NUCLEOTIDE SEQUENCE [LARGE SCALE GENOMIC DNA]</scope>
    <source>
        <strain evidence="2 3">C-6</strain>
    </source>
</reference>
<organism evidence="2 3">
    <name type="scientific">Gordonia terrae C-6</name>
    <dbReference type="NCBI Taxonomy" id="1316928"/>
    <lineage>
        <taxon>Bacteria</taxon>
        <taxon>Bacillati</taxon>
        <taxon>Actinomycetota</taxon>
        <taxon>Actinomycetes</taxon>
        <taxon>Mycobacteriales</taxon>
        <taxon>Gordoniaceae</taxon>
        <taxon>Gordonia</taxon>
    </lineage>
</organism>
<sequence length="104" mass="11077">MAIADRRALNSAASASGKVPEIRDWPGVNRSGVIDTLRSAFTRSLRRRSASGAHAATMASTMAVKRAVDMGARAKMASARWASTVCISSASVIRSVRLSAMRKR</sequence>
<accession>R7Y2P8</accession>
<dbReference type="AlphaFoldDB" id="R7Y2P8"/>
<gene>
    <name evidence="2" type="ORF">GTC6_23264</name>
</gene>
<evidence type="ECO:0000313" key="2">
    <source>
        <dbReference type="EMBL" id="EON30311.1"/>
    </source>
</evidence>
<dbReference type="Proteomes" id="UP000013569">
    <property type="component" value="Unassembled WGS sequence"/>
</dbReference>
<name>R7Y2P8_9ACTN</name>
<comment type="caution">
    <text evidence="2">The sequence shown here is derived from an EMBL/GenBank/DDBJ whole genome shotgun (WGS) entry which is preliminary data.</text>
</comment>
<dbReference type="EMBL" id="AQPW01000089">
    <property type="protein sequence ID" value="EON30311.1"/>
    <property type="molecule type" value="Genomic_DNA"/>
</dbReference>